<evidence type="ECO:0000313" key="3">
    <source>
        <dbReference type="Proteomes" id="UP000198850"/>
    </source>
</evidence>
<proteinExistence type="predicted"/>
<sequence>MLVQTTNLLQRVRVITIALVTIIGFGTMAMKPAAAPHNFTYGVAETAGGLNWQIRSDATGQIKGLDYICEGEANRTCIIFSNATLNPGDLVPKDPALIASPGRFERP</sequence>
<reference evidence="2 3" key="1">
    <citation type="submission" date="2016-10" db="EMBL/GenBank/DDBJ databases">
        <authorList>
            <person name="de Groot N.N."/>
        </authorList>
    </citation>
    <scope>NUCLEOTIDE SEQUENCE [LARGE SCALE GENOMIC DNA]</scope>
    <source>
        <strain evidence="2 3">DSM 19033</strain>
    </source>
</reference>
<dbReference type="STRING" id="425514.SAMN05443550_10958"/>
<feature type="transmembrane region" description="Helical" evidence="1">
    <location>
        <begin position="12"/>
        <end position="30"/>
    </location>
</feature>
<accession>A0A1H4G5R9</accession>
<dbReference type="Proteomes" id="UP000198850">
    <property type="component" value="Unassembled WGS sequence"/>
</dbReference>
<keyword evidence="1" id="KW-0812">Transmembrane</keyword>
<protein>
    <submittedName>
        <fullName evidence="2">Uncharacterized protein</fullName>
    </submittedName>
</protein>
<dbReference type="EMBL" id="FNRA01000009">
    <property type="protein sequence ID" value="SEB04966.1"/>
    <property type="molecule type" value="Genomic_DNA"/>
</dbReference>
<gene>
    <name evidence="2" type="ORF">SAMN05443550_10958</name>
</gene>
<keyword evidence="3" id="KW-1185">Reference proteome</keyword>
<dbReference type="AlphaFoldDB" id="A0A1H4G5R9"/>
<organism evidence="2 3">
    <name type="scientific">Pedobacter hartonius</name>
    <dbReference type="NCBI Taxonomy" id="425514"/>
    <lineage>
        <taxon>Bacteria</taxon>
        <taxon>Pseudomonadati</taxon>
        <taxon>Bacteroidota</taxon>
        <taxon>Sphingobacteriia</taxon>
        <taxon>Sphingobacteriales</taxon>
        <taxon>Sphingobacteriaceae</taxon>
        <taxon>Pedobacter</taxon>
    </lineage>
</organism>
<evidence type="ECO:0000313" key="2">
    <source>
        <dbReference type="EMBL" id="SEB04966.1"/>
    </source>
</evidence>
<keyword evidence="1" id="KW-1133">Transmembrane helix</keyword>
<name>A0A1H4G5R9_9SPHI</name>
<evidence type="ECO:0000256" key="1">
    <source>
        <dbReference type="SAM" id="Phobius"/>
    </source>
</evidence>
<dbReference type="RefSeq" id="WP_090558312.1">
    <property type="nucleotide sequence ID" value="NZ_FNRA01000009.1"/>
</dbReference>
<keyword evidence="1" id="KW-0472">Membrane</keyword>